<dbReference type="Proteomes" id="UP000558475">
    <property type="component" value="Unassembled WGS sequence"/>
</dbReference>
<dbReference type="EMBL" id="JAAXZB010000005">
    <property type="protein sequence ID" value="NKW11311.1"/>
    <property type="molecule type" value="Genomic_DNA"/>
</dbReference>
<comment type="caution">
    <text evidence="1">The sequence shown here is derived from an EMBL/GenBank/DDBJ whole genome shotgun (WGS) entry which is preliminary data.</text>
</comment>
<dbReference type="AlphaFoldDB" id="A0A7X6JDM5"/>
<accession>A0A7X6JDM5</accession>
<organism evidence="1 2">
    <name type="scientific">Brucella tritici</name>
    <dbReference type="NCBI Taxonomy" id="94626"/>
    <lineage>
        <taxon>Bacteria</taxon>
        <taxon>Pseudomonadati</taxon>
        <taxon>Pseudomonadota</taxon>
        <taxon>Alphaproteobacteria</taxon>
        <taxon>Hyphomicrobiales</taxon>
        <taxon>Brucellaceae</taxon>
        <taxon>Brucella/Ochrobactrum group</taxon>
        <taxon>Brucella</taxon>
    </lineage>
</organism>
<evidence type="ECO:0000313" key="1">
    <source>
        <dbReference type="EMBL" id="NKW11311.1"/>
    </source>
</evidence>
<gene>
    <name evidence="1" type="ORF">HGG76_27305</name>
</gene>
<name>A0A7X6JDM5_9HYPH</name>
<protein>
    <submittedName>
        <fullName evidence="1">Uncharacterized protein</fullName>
    </submittedName>
</protein>
<reference evidence="1 2" key="1">
    <citation type="submission" date="2020-04" db="EMBL/GenBank/DDBJ databases">
        <title>Whole genome sequencing of clinical and environmental type strains of Ochrobactrum.</title>
        <authorList>
            <person name="Dharne M."/>
        </authorList>
    </citation>
    <scope>NUCLEOTIDE SEQUENCE [LARGE SCALE GENOMIC DNA]</scope>
    <source>
        <strain evidence="1 2">DSM 13340</strain>
    </source>
</reference>
<evidence type="ECO:0000313" key="2">
    <source>
        <dbReference type="Proteomes" id="UP000558475"/>
    </source>
</evidence>
<sequence length="121" mass="12917">MSAIKAKSSRSPAASVDLNINFFILLIGDNDLGSGSCNRTLILRKIDGQSADKLLTDNKLSIKRDGSIQVCYAPFDHIEQSARLVIVGITPGMTQSVIALNALHDAKIAGKPIVEALRTAK</sequence>
<proteinExistence type="predicted"/>